<accession>A0ABP1Q1E5</accession>
<evidence type="ECO:0000313" key="3">
    <source>
        <dbReference type="Proteomes" id="UP001642540"/>
    </source>
</evidence>
<dbReference type="Proteomes" id="UP001642540">
    <property type="component" value="Unassembled WGS sequence"/>
</dbReference>
<protein>
    <submittedName>
        <fullName evidence="2">Uncharacterized protein</fullName>
    </submittedName>
</protein>
<organism evidence="2 3">
    <name type="scientific">Orchesella dallaii</name>
    <dbReference type="NCBI Taxonomy" id="48710"/>
    <lineage>
        <taxon>Eukaryota</taxon>
        <taxon>Metazoa</taxon>
        <taxon>Ecdysozoa</taxon>
        <taxon>Arthropoda</taxon>
        <taxon>Hexapoda</taxon>
        <taxon>Collembola</taxon>
        <taxon>Entomobryomorpha</taxon>
        <taxon>Entomobryoidea</taxon>
        <taxon>Orchesellidae</taxon>
        <taxon>Orchesellinae</taxon>
        <taxon>Orchesella</taxon>
    </lineage>
</organism>
<keyword evidence="3" id="KW-1185">Reference proteome</keyword>
<proteinExistence type="predicted"/>
<evidence type="ECO:0000313" key="2">
    <source>
        <dbReference type="EMBL" id="CAL8085777.1"/>
    </source>
</evidence>
<name>A0ABP1Q1E5_9HEXA</name>
<sequence length="253" mass="28875">MEAKHVPNSKKQKRKMKKTQVDKLASKFESITTTPKDKPETISKKKFVPAQNDHSKRKQEAAMTVTSEKSVTTQVKKVEGNRKKKQKNKKKKGPKFLCQEQNKEISQAEVLCLKAIGRAVNRRDKHNDESERQQQLLGLLKNGYTAFTTWSCDQILPPSVNSWITWNWHTAAEEKISRRLSTCSMKITPCASPTSPRCLNRDWGHGEHAEITEAVFVGRKGSRRGFEQGYDFLPPLPAEGTKLKRTKVCKWAL</sequence>
<comment type="caution">
    <text evidence="2">The sequence shown here is derived from an EMBL/GenBank/DDBJ whole genome shotgun (WGS) entry which is preliminary data.</text>
</comment>
<feature type="compositionally biased region" description="Basic residues" evidence="1">
    <location>
        <begin position="82"/>
        <end position="94"/>
    </location>
</feature>
<dbReference type="EMBL" id="CAXLJM020000019">
    <property type="protein sequence ID" value="CAL8085777.1"/>
    <property type="molecule type" value="Genomic_DNA"/>
</dbReference>
<feature type="region of interest" description="Disordered" evidence="1">
    <location>
        <begin position="1"/>
        <end position="95"/>
    </location>
</feature>
<feature type="compositionally biased region" description="Polar residues" evidence="1">
    <location>
        <begin position="64"/>
        <end position="73"/>
    </location>
</feature>
<reference evidence="2 3" key="1">
    <citation type="submission" date="2024-08" db="EMBL/GenBank/DDBJ databases">
        <authorList>
            <person name="Cucini C."/>
            <person name="Frati F."/>
        </authorList>
    </citation>
    <scope>NUCLEOTIDE SEQUENCE [LARGE SCALE GENOMIC DNA]</scope>
</reference>
<gene>
    <name evidence="2" type="ORF">ODALV1_LOCUS6228</name>
</gene>
<feature type="compositionally biased region" description="Basic residues" evidence="1">
    <location>
        <begin position="7"/>
        <end position="18"/>
    </location>
</feature>
<evidence type="ECO:0000256" key="1">
    <source>
        <dbReference type="SAM" id="MobiDB-lite"/>
    </source>
</evidence>